<evidence type="ECO:0000313" key="2">
    <source>
        <dbReference type="EMBL" id="BAV96934.1"/>
    </source>
</evidence>
<dbReference type="Proteomes" id="UP000218824">
    <property type="component" value="Chromosome"/>
</dbReference>
<name>A0AAU9AHA5_LYSEN</name>
<accession>A0AAU9AHA5</accession>
<organism evidence="2 3">
    <name type="scientific">Lysobacter enzymogenes</name>
    <dbReference type="NCBI Taxonomy" id="69"/>
    <lineage>
        <taxon>Bacteria</taxon>
        <taxon>Pseudomonadati</taxon>
        <taxon>Pseudomonadota</taxon>
        <taxon>Gammaproteobacteria</taxon>
        <taxon>Lysobacterales</taxon>
        <taxon>Lysobacteraceae</taxon>
        <taxon>Lysobacter</taxon>
    </lineage>
</organism>
<evidence type="ECO:0000256" key="1">
    <source>
        <dbReference type="SAM" id="MobiDB-lite"/>
    </source>
</evidence>
<evidence type="ECO:0000313" key="3">
    <source>
        <dbReference type="Proteomes" id="UP000218824"/>
    </source>
</evidence>
<feature type="compositionally biased region" description="Low complexity" evidence="1">
    <location>
        <begin position="28"/>
        <end position="47"/>
    </location>
</feature>
<dbReference type="KEGG" id="lem:LEN_1447"/>
<protein>
    <submittedName>
        <fullName evidence="2">Uncharacterized protein</fullName>
    </submittedName>
</protein>
<sequence>MPALAASIAGGRLVFHVEERIERDSPRGSRSSDGSAESGDSGVSSAGHDCDMPASQRRSWFDPINPTLGELGLVLAVD</sequence>
<feature type="region of interest" description="Disordered" evidence="1">
    <location>
        <begin position="17"/>
        <end position="62"/>
    </location>
</feature>
<proteinExistence type="predicted"/>
<reference evidence="2 3" key="1">
    <citation type="journal article" date="2017" name="DNA Res.">
        <title>Complete genome sequence and expression profile of the commercial lytic enzyme producer Lysobacter enzymogenes M497-1.</title>
        <authorList>
            <person name="Takami H."/>
            <person name="Toyoda A."/>
            <person name="Uchiyama I."/>
            <person name="Itoh T."/>
            <person name="Takaki Y."/>
            <person name="Arai W."/>
            <person name="Nishi S."/>
            <person name="Kawai M."/>
            <person name="Shinya K."/>
            <person name="Ikeda H."/>
        </authorList>
    </citation>
    <scope>NUCLEOTIDE SEQUENCE [LARGE SCALE GENOMIC DNA]</scope>
    <source>
        <strain evidence="2 3">M497-1</strain>
    </source>
</reference>
<dbReference type="AlphaFoldDB" id="A0AAU9AHA5"/>
<feature type="compositionally biased region" description="Basic and acidic residues" evidence="1">
    <location>
        <begin position="17"/>
        <end position="27"/>
    </location>
</feature>
<dbReference type="EMBL" id="AP014940">
    <property type="protein sequence ID" value="BAV96934.1"/>
    <property type="molecule type" value="Genomic_DNA"/>
</dbReference>
<gene>
    <name evidence="2" type="ORF">LEN_1447</name>
</gene>